<keyword evidence="6" id="KW-1185">Reference proteome</keyword>
<protein>
    <submittedName>
        <fullName evidence="5">Uncharacterized protein</fullName>
    </submittedName>
</protein>
<comment type="caution">
    <text evidence="5">The sequence shown here is derived from an EMBL/GenBank/DDBJ whole genome shotgun (WGS) entry which is preliminary data.</text>
</comment>
<accession>A0A3R7Q0Q5</accession>
<evidence type="ECO:0000256" key="2">
    <source>
        <dbReference type="ARBA" id="ARBA00023065"/>
    </source>
</evidence>
<organism evidence="5 6">
    <name type="scientific">Penaeus vannamei</name>
    <name type="common">Whiteleg shrimp</name>
    <name type="synonym">Litopenaeus vannamei</name>
    <dbReference type="NCBI Taxonomy" id="6689"/>
    <lineage>
        <taxon>Eukaryota</taxon>
        <taxon>Metazoa</taxon>
        <taxon>Ecdysozoa</taxon>
        <taxon>Arthropoda</taxon>
        <taxon>Crustacea</taxon>
        <taxon>Multicrustacea</taxon>
        <taxon>Malacostraca</taxon>
        <taxon>Eumalacostraca</taxon>
        <taxon>Eucarida</taxon>
        <taxon>Decapoda</taxon>
        <taxon>Dendrobranchiata</taxon>
        <taxon>Penaeoidea</taxon>
        <taxon>Penaeidae</taxon>
        <taxon>Penaeus</taxon>
    </lineage>
</organism>
<feature type="compositionally biased region" description="Basic and acidic residues" evidence="4">
    <location>
        <begin position="240"/>
        <end position="262"/>
    </location>
</feature>
<dbReference type="AlphaFoldDB" id="A0A3R7Q0Q5"/>
<dbReference type="GO" id="GO:0005886">
    <property type="term" value="C:plasma membrane"/>
    <property type="evidence" value="ECO:0007669"/>
    <property type="project" value="TreeGrafter"/>
</dbReference>
<dbReference type="EMBL" id="QCYY01003067">
    <property type="protein sequence ID" value="ROT65592.1"/>
    <property type="molecule type" value="Genomic_DNA"/>
</dbReference>
<dbReference type="GO" id="GO:0051480">
    <property type="term" value="P:regulation of cytosolic calcium ion concentration"/>
    <property type="evidence" value="ECO:0007669"/>
    <property type="project" value="TreeGrafter"/>
</dbReference>
<dbReference type="InterPro" id="IPR002153">
    <property type="entry name" value="TRPC_channel"/>
</dbReference>
<reference evidence="5 6" key="1">
    <citation type="submission" date="2018-04" db="EMBL/GenBank/DDBJ databases">
        <authorList>
            <person name="Zhang X."/>
            <person name="Yuan J."/>
            <person name="Li F."/>
            <person name="Xiang J."/>
        </authorList>
    </citation>
    <scope>NUCLEOTIDE SEQUENCE [LARGE SCALE GENOMIC DNA]</scope>
    <source>
        <tissue evidence="5">Muscle</tissue>
    </source>
</reference>
<gene>
    <name evidence="5" type="ORF">C7M84_016422</name>
</gene>
<evidence type="ECO:0000313" key="5">
    <source>
        <dbReference type="EMBL" id="ROT65592.1"/>
    </source>
</evidence>
<proteinExistence type="predicted"/>
<name>A0A3R7Q0Q5_PENVA</name>
<feature type="region of interest" description="Disordered" evidence="4">
    <location>
        <begin position="134"/>
        <end position="154"/>
    </location>
</feature>
<dbReference type="CDD" id="cd23650">
    <property type="entry name" value="TRP_CaM_bind1"/>
    <property type="match status" value="1"/>
</dbReference>
<evidence type="ECO:0000256" key="1">
    <source>
        <dbReference type="ARBA" id="ARBA00022448"/>
    </source>
</evidence>
<keyword evidence="2" id="KW-0406">Ion transport</keyword>
<dbReference type="PANTHER" id="PTHR10117">
    <property type="entry name" value="TRANSIENT RECEPTOR POTENTIAL CHANNEL"/>
    <property type="match status" value="1"/>
</dbReference>
<reference evidence="5 6" key="2">
    <citation type="submission" date="2019-01" db="EMBL/GenBank/DDBJ databases">
        <title>The decoding of complex shrimp genome reveals the adaptation for benthos swimmer, frequently molting mechanism and breeding impact on genome.</title>
        <authorList>
            <person name="Sun Y."/>
            <person name="Gao Y."/>
            <person name="Yu Y."/>
        </authorList>
    </citation>
    <scope>NUCLEOTIDE SEQUENCE [LARGE SCALE GENOMIC DNA]</scope>
    <source>
        <tissue evidence="5">Muscle</tissue>
    </source>
</reference>
<dbReference type="GO" id="GO:0070679">
    <property type="term" value="F:inositol 1,4,5 trisphosphate binding"/>
    <property type="evidence" value="ECO:0007669"/>
    <property type="project" value="TreeGrafter"/>
</dbReference>
<evidence type="ECO:0000313" key="6">
    <source>
        <dbReference type="Proteomes" id="UP000283509"/>
    </source>
</evidence>
<dbReference type="Proteomes" id="UP000283509">
    <property type="component" value="Unassembled WGS sequence"/>
</dbReference>
<dbReference type="PANTHER" id="PTHR10117:SF54">
    <property type="entry name" value="TRANSIENT RECEPTOR POTENTIAL-GAMMA PROTEIN"/>
    <property type="match status" value="1"/>
</dbReference>
<evidence type="ECO:0000256" key="3">
    <source>
        <dbReference type="ARBA" id="ARBA00023303"/>
    </source>
</evidence>
<keyword evidence="1" id="KW-0813">Transport</keyword>
<keyword evidence="3" id="KW-0407">Ion channel</keyword>
<evidence type="ECO:0000256" key="4">
    <source>
        <dbReference type="SAM" id="MobiDB-lite"/>
    </source>
</evidence>
<dbReference type="OrthoDB" id="2373987at2759"/>
<feature type="compositionally biased region" description="Low complexity" evidence="4">
    <location>
        <begin position="302"/>
        <end position="313"/>
    </location>
</feature>
<feature type="region of interest" description="Disordered" evidence="4">
    <location>
        <begin position="233"/>
        <end position="328"/>
    </location>
</feature>
<dbReference type="GO" id="GO:0015279">
    <property type="term" value="F:store-operated calcium channel activity"/>
    <property type="evidence" value="ECO:0007669"/>
    <property type="project" value="TreeGrafter"/>
</dbReference>
<dbReference type="GO" id="GO:0034703">
    <property type="term" value="C:cation channel complex"/>
    <property type="evidence" value="ECO:0007669"/>
    <property type="project" value="TreeGrafter"/>
</dbReference>
<sequence>MADKGALQTHLTHRLTSHTTHSALCFVHMVNFTSVLLEALTTPLPRAAEASGRGAEARAPPPPHECRLTPPASFSLPQSIMRNLVRRYVTVEQRKAENQGVTEDDVNEIKQDISAFRCELVENPQELRHEHLHGGATGQGILPRGSSGGKKNRQKERRLMKGFNLGVNSITPHLSIASATVLPATAEVVEAAVKRSPVNKLARLARLAEARLGRPTSKKRWGTLVEAAKNAKVKKLLSRSRSDESLSSDPGHEITADSEEARGGSGTPTPLQSLPPDHASRPPKNSVSFDRAALGGGGGGANSSSPSHSSSEADPPPPPSTATWPPAGSDALQIQSCFGVEAQVIICPSVHKSSITPTSVTLATRL</sequence>